<keyword evidence="1" id="KW-0812">Transmembrane</keyword>
<organism evidence="3">
    <name type="scientific">uncultured Caudovirales phage</name>
    <dbReference type="NCBI Taxonomy" id="2100421"/>
    <lineage>
        <taxon>Viruses</taxon>
        <taxon>Duplodnaviria</taxon>
        <taxon>Heunggongvirae</taxon>
        <taxon>Uroviricota</taxon>
        <taxon>Caudoviricetes</taxon>
        <taxon>Peduoviridae</taxon>
        <taxon>Maltschvirus</taxon>
        <taxon>Maltschvirus maltsch</taxon>
    </lineage>
</organism>
<dbReference type="EMBL" id="LR798264">
    <property type="protein sequence ID" value="CAB5218394.1"/>
    <property type="molecule type" value="Genomic_DNA"/>
</dbReference>
<keyword evidence="1" id="KW-0472">Membrane</keyword>
<reference evidence="3" key="1">
    <citation type="submission" date="2020-05" db="EMBL/GenBank/DDBJ databases">
        <authorList>
            <person name="Chiriac C."/>
            <person name="Salcher M."/>
            <person name="Ghai R."/>
            <person name="Kavagutti S V."/>
        </authorList>
    </citation>
    <scope>NUCLEOTIDE SEQUENCE</scope>
</reference>
<evidence type="ECO:0000313" key="2">
    <source>
        <dbReference type="EMBL" id="CAB4128534.1"/>
    </source>
</evidence>
<dbReference type="EMBL" id="LR796224">
    <property type="protein sequence ID" value="CAB4128534.1"/>
    <property type="molecule type" value="Genomic_DNA"/>
</dbReference>
<gene>
    <name evidence="2" type="ORF">UFOVP107_39</name>
    <name evidence="3" type="ORF">UFOVP214_12</name>
</gene>
<name>A0A6J7WQJ6_9CAUD</name>
<evidence type="ECO:0000313" key="3">
    <source>
        <dbReference type="EMBL" id="CAB5218394.1"/>
    </source>
</evidence>
<keyword evidence="1" id="KW-1133">Transmembrane helix</keyword>
<feature type="transmembrane region" description="Helical" evidence="1">
    <location>
        <begin position="6"/>
        <end position="28"/>
    </location>
</feature>
<proteinExistence type="predicted"/>
<evidence type="ECO:0000256" key="1">
    <source>
        <dbReference type="SAM" id="Phobius"/>
    </source>
</evidence>
<sequence length="58" mass="6674">MTTVLIGLAITAMIVVVSVTIVQCMVWYEKTIANWHHECLQDEFAKGWDSAIEFMKRD</sequence>
<protein>
    <submittedName>
        <fullName evidence="3">Uncharacterized protein</fullName>
    </submittedName>
</protein>
<accession>A0A6J7WQJ6</accession>